<accession>T1A4B7</accession>
<sequence length="84" mass="9018">MEGASGTLDRSAAQRSDSADPAETGSSRSRIATYLAQTQVLVSYELFKLRHDPSELLLRAIQPALWLVVFGEVIAKAAIISTGN</sequence>
<name>T1A4B7_9ZZZZ</name>
<comment type="caution">
    <text evidence="2">The sequence shown here is derived from an EMBL/GenBank/DDBJ whole genome shotgun (WGS) entry which is preliminary data.</text>
</comment>
<gene>
    <name evidence="2" type="ORF">B1B_10900</name>
</gene>
<organism evidence="2">
    <name type="scientific">mine drainage metagenome</name>
    <dbReference type="NCBI Taxonomy" id="410659"/>
    <lineage>
        <taxon>unclassified sequences</taxon>
        <taxon>metagenomes</taxon>
        <taxon>ecological metagenomes</taxon>
    </lineage>
</organism>
<proteinExistence type="predicted"/>
<feature type="non-terminal residue" evidence="2">
    <location>
        <position position="84"/>
    </location>
</feature>
<reference evidence="2" key="2">
    <citation type="journal article" date="2014" name="ISME J.">
        <title>Microbial stratification in low pH oxic and suboxic macroscopic growths along an acid mine drainage.</title>
        <authorList>
            <person name="Mendez-Garcia C."/>
            <person name="Mesa V."/>
            <person name="Sprenger R.R."/>
            <person name="Richter M."/>
            <person name="Diez M.S."/>
            <person name="Solano J."/>
            <person name="Bargiela R."/>
            <person name="Golyshina O.V."/>
            <person name="Manteca A."/>
            <person name="Ramos J.L."/>
            <person name="Gallego J.R."/>
            <person name="Llorente I."/>
            <person name="Martins Dos Santos V.A."/>
            <person name="Jensen O.N."/>
            <person name="Pelaez A.I."/>
            <person name="Sanchez J."/>
            <person name="Ferrer M."/>
        </authorList>
    </citation>
    <scope>NUCLEOTIDE SEQUENCE</scope>
</reference>
<evidence type="ECO:0000256" key="1">
    <source>
        <dbReference type="SAM" id="MobiDB-lite"/>
    </source>
</evidence>
<evidence type="ECO:0000313" key="2">
    <source>
        <dbReference type="EMBL" id="EQD51748.1"/>
    </source>
</evidence>
<protein>
    <submittedName>
        <fullName evidence="2">ABC-2 type transporter</fullName>
    </submittedName>
</protein>
<reference evidence="2" key="1">
    <citation type="submission" date="2013-08" db="EMBL/GenBank/DDBJ databases">
        <authorList>
            <person name="Mendez C."/>
            <person name="Richter M."/>
            <person name="Ferrer M."/>
            <person name="Sanchez J."/>
        </authorList>
    </citation>
    <scope>NUCLEOTIDE SEQUENCE</scope>
</reference>
<dbReference type="AlphaFoldDB" id="T1A4B7"/>
<dbReference type="EMBL" id="AUZY01007042">
    <property type="protein sequence ID" value="EQD51748.1"/>
    <property type="molecule type" value="Genomic_DNA"/>
</dbReference>
<feature type="region of interest" description="Disordered" evidence="1">
    <location>
        <begin position="1"/>
        <end position="27"/>
    </location>
</feature>